<feature type="compositionally biased region" description="Polar residues" evidence="7">
    <location>
        <begin position="606"/>
        <end position="629"/>
    </location>
</feature>
<name>A0A1V9XYJ2_9ACAR</name>
<keyword evidence="5" id="KW-0472">Membrane</keyword>
<dbReference type="InterPro" id="IPR039797">
    <property type="entry name" value="Pecanex"/>
</dbReference>
<comment type="similarity">
    <text evidence="2 6">Belongs to the pecanex family.</text>
</comment>
<evidence type="ECO:0000256" key="5">
    <source>
        <dbReference type="ARBA" id="ARBA00023136"/>
    </source>
</evidence>
<keyword evidence="4" id="KW-1133">Transmembrane helix</keyword>
<reference evidence="9 10" key="1">
    <citation type="journal article" date="2017" name="Gigascience">
        <title>Draft genome of the honey bee ectoparasitic mite, Tropilaelaps mercedesae, is shaped by the parasitic life history.</title>
        <authorList>
            <person name="Dong X."/>
            <person name="Armstrong S.D."/>
            <person name="Xia D."/>
            <person name="Makepeace B.L."/>
            <person name="Darby A.C."/>
            <person name="Kadowaki T."/>
        </authorList>
    </citation>
    <scope>NUCLEOTIDE SEQUENCE [LARGE SCALE GENOMIC DNA]</scope>
    <source>
        <strain evidence="9">Wuxi-XJTLU</strain>
    </source>
</reference>
<evidence type="ECO:0000259" key="8">
    <source>
        <dbReference type="Pfam" id="PF05041"/>
    </source>
</evidence>
<dbReference type="Proteomes" id="UP000192247">
    <property type="component" value="Unassembled WGS sequence"/>
</dbReference>
<comment type="subcellular location">
    <subcellularLocation>
        <location evidence="1 6">Membrane</location>
        <topology evidence="1 6">Multi-pass membrane protein</topology>
    </subcellularLocation>
</comment>
<gene>
    <name evidence="9" type="ORF">BIW11_02715</name>
</gene>
<sequence>MIEEVRDNGGCCCCEPGHLPGMLSANAAFNQRWLAWEEWLSNLSILEALAPTLDKHYAELDPVFTVNNDDDYDCRVTGISRNSFCKMYLAWIQYCVQRVATTKSGSGPTIAADKGSPLVSLCFALSVLARRALGSASHNTLQSVDYLLFGLHALFKGDIRIACVRDEWVFHDMDLINKVVAPAVRMAFKLHQDHFMSSEGLEKSKDLFDAIENYTATLVISHEADPAWRNAVLSSVQSLLALRHVADENSDDYKIISLNKRFLDFRIIKVNRECVRGLWAGQQQELVYLRNRNPERGYPIYVSPLTTSFAETSTQLCQLIGGALSLSLFRDSVCDFFSRLKIRCGEGCSSGGTRRQDEGCPGGYSAPASLSGSIARGVDPGCVGGVSMSAIGGNTVACVGVGQVSSGQINIPPRRSHSSGSHLTNPPDLGCASAALSSLALGSGVGRTASASSSTIGASTALGGVGASSLGMNSASCVRTSLGNLTLSSITKPGSTNVTVLSMRPFGETPFVIGESAGSRSTVFGTWDPHTGQLVPTSAPAAHHPSPVTASTITTATTLTSAASTAVTTTTTPNNSSTIVVIASPSAASTTVAAPITMTTPRRARSASQTAALSSIPTGTSSGNASEGSGQRMISEHPTVGNSSTTVAQGLWIGCGSTSLGSCDRYEQYMRRYIGRQKLSMSRNNKDNAPEPEWC</sequence>
<comment type="caution">
    <text evidence="9">The sequence shown here is derived from an EMBL/GenBank/DDBJ whole genome shotgun (WGS) entry which is preliminary data.</text>
</comment>
<organism evidence="9 10">
    <name type="scientific">Tropilaelaps mercedesae</name>
    <dbReference type="NCBI Taxonomy" id="418985"/>
    <lineage>
        <taxon>Eukaryota</taxon>
        <taxon>Metazoa</taxon>
        <taxon>Ecdysozoa</taxon>
        <taxon>Arthropoda</taxon>
        <taxon>Chelicerata</taxon>
        <taxon>Arachnida</taxon>
        <taxon>Acari</taxon>
        <taxon>Parasitiformes</taxon>
        <taxon>Mesostigmata</taxon>
        <taxon>Gamasina</taxon>
        <taxon>Dermanyssoidea</taxon>
        <taxon>Laelapidae</taxon>
        <taxon>Tropilaelaps</taxon>
    </lineage>
</organism>
<dbReference type="Pfam" id="PF05041">
    <property type="entry name" value="Pecanex_C"/>
    <property type="match status" value="1"/>
</dbReference>
<evidence type="ECO:0000256" key="2">
    <source>
        <dbReference type="ARBA" id="ARBA00010170"/>
    </source>
</evidence>
<dbReference type="GO" id="GO:0007029">
    <property type="term" value="P:endoplasmic reticulum organization"/>
    <property type="evidence" value="ECO:0007669"/>
    <property type="project" value="TreeGrafter"/>
</dbReference>
<evidence type="ECO:0000256" key="7">
    <source>
        <dbReference type="SAM" id="MobiDB-lite"/>
    </source>
</evidence>
<evidence type="ECO:0000256" key="4">
    <source>
        <dbReference type="ARBA" id="ARBA00022989"/>
    </source>
</evidence>
<dbReference type="PANTHER" id="PTHR12372">
    <property type="entry name" value="PECANEX"/>
    <property type="match status" value="1"/>
</dbReference>
<accession>A0A1V9XYJ2</accession>
<keyword evidence="3" id="KW-0812">Transmembrane</keyword>
<dbReference type="InterPro" id="IPR007735">
    <property type="entry name" value="Pecanex_C"/>
</dbReference>
<dbReference type="GO" id="GO:0016020">
    <property type="term" value="C:membrane"/>
    <property type="evidence" value="ECO:0007669"/>
    <property type="project" value="UniProtKB-SubCell"/>
</dbReference>
<dbReference type="InParanoid" id="A0A1V9XYJ2"/>
<evidence type="ECO:0000313" key="10">
    <source>
        <dbReference type="Proteomes" id="UP000192247"/>
    </source>
</evidence>
<keyword evidence="10" id="KW-1185">Reference proteome</keyword>
<dbReference type="EMBL" id="MNPL01002108">
    <property type="protein sequence ID" value="OQR78539.1"/>
    <property type="molecule type" value="Genomic_DNA"/>
</dbReference>
<feature type="region of interest" description="Disordered" evidence="7">
    <location>
        <begin position="600"/>
        <end position="634"/>
    </location>
</feature>
<evidence type="ECO:0000256" key="6">
    <source>
        <dbReference type="RuleBase" id="RU367089"/>
    </source>
</evidence>
<evidence type="ECO:0000256" key="1">
    <source>
        <dbReference type="ARBA" id="ARBA00004141"/>
    </source>
</evidence>
<evidence type="ECO:0000313" key="9">
    <source>
        <dbReference type="EMBL" id="OQR78539.1"/>
    </source>
</evidence>
<dbReference type="PANTHER" id="PTHR12372:SF7">
    <property type="entry name" value="PROTEIN PECANEX"/>
    <property type="match status" value="1"/>
</dbReference>
<evidence type="ECO:0000256" key="3">
    <source>
        <dbReference type="ARBA" id="ARBA00022692"/>
    </source>
</evidence>
<feature type="domain" description="Pecanex C-terminal" evidence="8">
    <location>
        <begin position="114"/>
        <end position="297"/>
    </location>
</feature>
<dbReference type="OrthoDB" id="10037631at2759"/>
<dbReference type="AlphaFoldDB" id="A0A1V9XYJ2"/>
<dbReference type="GO" id="GO:0005783">
    <property type="term" value="C:endoplasmic reticulum"/>
    <property type="evidence" value="ECO:0007669"/>
    <property type="project" value="TreeGrafter"/>
</dbReference>
<proteinExistence type="inferred from homology"/>
<protein>
    <recommendedName>
        <fullName evidence="6">Pecanex-like protein</fullName>
    </recommendedName>
</protein>